<sequence>MLTALVTLVVLAVVTVVMVRKYNRNHHTEIRQGLLKQAHHYGITSPDDMTNNELTLQIRAAKRARKQRNIKTA</sequence>
<gene>
    <name evidence="1" type="ORF">JOF39_000360</name>
</gene>
<comment type="caution">
    <text evidence="1">The sequence shown here is derived from an EMBL/GenBank/DDBJ whole genome shotgun (WGS) entry which is preliminary data.</text>
</comment>
<accession>A0ABS4XLA6</accession>
<evidence type="ECO:0000313" key="2">
    <source>
        <dbReference type="Proteomes" id="UP001195422"/>
    </source>
</evidence>
<evidence type="ECO:0000313" key="1">
    <source>
        <dbReference type="EMBL" id="MBP2397279.1"/>
    </source>
</evidence>
<organism evidence="1 2">
    <name type="scientific">Glutamicibacter protophormiae</name>
    <name type="common">Brevibacterium protophormiae</name>
    <dbReference type="NCBI Taxonomy" id="37930"/>
    <lineage>
        <taxon>Bacteria</taxon>
        <taxon>Bacillati</taxon>
        <taxon>Actinomycetota</taxon>
        <taxon>Actinomycetes</taxon>
        <taxon>Micrococcales</taxon>
        <taxon>Micrococcaceae</taxon>
        <taxon>Glutamicibacter</taxon>
    </lineage>
</organism>
<protein>
    <submittedName>
        <fullName evidence="1">Uncharacterized protein</fullName>
    </submittedName>
</protein>
<dbReference type="EMBL" id="JAGIOJ010000001">
    <property type="protein sequence ID" value="MBP2397279.1"/>
    <property type="molecule type" value="Genomic_DNA"/>
</dbReference>
<dbReference type="Proteomes" id="UP001195422">
    <property type="component" value="Unassembled WGS sequence"/>
</dbReference>
<reference evidence="1 2" key="1">
    <citation type="submission" date="2021-03" db="EMBL/GenBank/DDBJ databases">
        <title>Sequencing the genomes of 1000 actinobacteria strains.</title>
        <authorList>
            <person name="Klenk H.-P."/>
        </authorList>
    </citation>
    <scope>NUCLEOTIDE SEQUENCE [LARGE SCALE GENOMIC DNA]</scope>
    <source>
        <strain evidence="1 2">DSM 20168</strain>
    </source>
</reference>
<proteinExistence type="predicted"/>
<name>A0ABS4XLA6_GLUPR</name>
<dbReference type="RefSeq" id="WP_204675601.1">
    <property type="nucleotide sequence ID" value="NZ_CP069806.1"/>
</dbReference>
<keyword evidence="2" id="KW-1185">Reference proteome</keyword>